<evidence type="ECO:0000256" key="2">
    <source>
        <dbReference type="ARBA" id="ARBA00022723"/>
    </source>
</evidence>
<reference evidence="12" key="3">
    <citation type="submission" date="2019-12" db="UniProtKB">
        <authorList>
            <consortium name="WormBaseParasite"/>
        </authorList>
    </citation>
    <scope>IDENTIFICATION</scope>
</reference>
<keyword evidence="7" id="KW-0539">Nucleus</keyword>
<dbReference type="PANTHER" id="PTHR46179">
    <property type="entry name" value="ZINC FINGER PROTEIN"/>
    <property type="match status" value="1"/>
</dbReference>
<dbReference type="GO" id="GO:0005634">
    <property type="term" value="C:nucleus"/>
    <property type="evidence" value="ECO:0007669"/>
    <property type="project" value="UniProtKB-SubCell"/>
</dbReference>
<dbReference type="GO" id="GO:0008270">
    <property type="term" value="F:zinc ion binding"/>
    <property type="evidence" value="ECO:0007669"/>
    <property type="project" value="UniProtKB-KW"/>
</dbReference>
<evidence type="ECO:0000256" key="8">
    <source>
        <dbReference type="PROSITE-ProRule" id="PRU00042"/>
    </source>
</evidence>
<organism evidence="10">
    <name type="scientific">Brugia malayi</name>
    <name type="common">Filarial nematode worm</name>
    <dbReference type="NCBI Taxonomy" id="6279"/>
    <lineage>
        <taxon>Eukaryota</taxon>
        <taxon>Metazoa</taxon>
        <taxon>Ecdysozoa</taxon>
        <taxon>Nematoda</taxon>
        <taxon>Chromadorea</taxon>
        <taxon>Rhabditida</taxon>
        <taxon>Spirurina</taxon>
        <taxon>Spiruromorpha</taxon>
        <taxon>Filarioidea</taxon>
        <taxon>Onchocercidae</taxon>
        <taxon>Brugia</taxon>
    </lineage>
</organism>
<feature type="domain" description="C2H2-type" evidence="9">
    <location>
        <begin position="284"/>
        <end position="313"/>
    </location>
</feature>
<evidence type="ECO:0000256" key="4">
    <source>
        <dbReference type="ARBA" id="ARBA00022833"/>
    </source>
</evidence>
<dbReference type="Pfam" id="PF00096">
    <property type="entry name" value="zf-C2H2"/>
    <property type="match status" value="3"/>
</dbReference>
<keyword evidence="4" id="KW-0862">Zinc</keyword>
<dbReference type="InterPro" id="IPR013087">
    <property type="entry name" value="Znf_C2H2_type"/>
</dbReference>
<evidence type="ECO:0000313" key="10">
    <source>
        <dbReference type="EMBL" id="VIO90741.1"/>
    </source>
</evidence>
<sequence length="339" mass="39247">MAKGLSEVCMVSSSSLPEVPEPILGLNTNTFNDSSQLFKNENASIEEFVIKTDPIIAENSELCIRQSPSITDKKNYVCPYIGCTMEMRSKKEYMAHRKTHPKPFIYECKAFDCGRTFNHSSSLFNHKGKHGPKIRCEKCDKYFPNKAKMRLHRNRCNTECQQQIYECLYPACNVKTKYYNEYIIHKATHPKPFIYECRVHGCGRIFNHASSFSCHKEKHKPEIRCKKCGECFSNGAKLKRHKKSCSTEYHEKNYVCPYVGCTMETKNHNEYIAHRKTHPKPFIYECKVPGCGLTFNQQSLFSRHQEKHRPKPKCGNCGNVFSCKNYLETHKKCCIATSL</sequence>
<keyword evidence="11" id="KW-1185">Reference proteome</keyword>
<dbReference type="WBParaSite" id="Bm17364.1">
    <property type="protein sequence ID" value="Bm17364.1"/>
    <property type="gene ID" value="WBGene00268507"/>
</dbReference>
<dbReference type="PANTHER" id="PTHR46179:SF13">
    <property type="entry name" value="C2H2-TYPE DOMAIN-CONTAINING PROTEIN"/>
    <property type="match status" value="1"/>
</dbReference>
<proteinExistence type="predicted"/>
<evidence type="ECO:0000259" key="9">
    <source>
        <dbReference type="PROSITE" id="PS50157"/>
    </source>
</evidence>
<dbReference type="GeneID" id="66058743"/>
<dbReference type="RefSeq" id="XP_042932474.1">
    <property type="nucleotide sequence ID" value="XM_043076540.1"/>
</dbReference>
<evidence type="ECO:0000313" key="12">
    <source>
        <dbReference type="WBParaSite" id="Bm17364.1"/>
    </source>
</evidence>
<evidence type="ECO:0000256" key="1">
    <source>
        <dbReference type="ARBA" id="ARBA00004123"/>
    </source>
</evidence>
<gene>
    <name evidence="10 12" type="primary">Bm17364</name>
    <name evidence="10" type="ORF">BM_BM17364</name>
</gene>
<reference evidence="10" key="2">
    <citation type="submission" date="2019-04" db="EMBL/GenBank/DDBJ databases">
        <authorList>
            <person name="Howe K."/>
            <person name="Paulini M."/>
            <person name="Williams G."/>
        </authorList>
    </citation>
    <scope>NUCLEOTIDE SEQUENCE [LARGE SCALE GENOMIC DNA]</scope>
    <source>
        <strain evidence="10">FR3</strain>
    </source>
</reference>
<dbReference type="CTD" id="66058743"/>
<dbReference type="PROSITE" id="PS50157">
    <property type="entry name" value="ZINC_FINGER_C2H2_2"/>
    <property type="match status" value="4"/>
</dbReference>
<feature type="domain" description="C2H2-type" evidence="9">
    <location>
        <begin position="106"/>
        <end position="130"/>
    </location>
</feature>
<dbReference type="InterPro" id="IPR036236">
    <property type="entry name" value="Znf_C2H2_sf"/>
</dbReference>
<evidence type="ECO:0000256" key="7">
    <source>
        <dbReference type="ARBA" id="ARBA00023242"/>
    </source>
</evidence>
<evidence type="ECO:0000256" key="6">
    <source>
        <dbReference type="ARBA" id="ARBA00023163"/>
    </source>
</evidence>
<dbReference type="Proteomes" id="UP000006672">
    <property type="component" value="Unassembled WGS sequence"/>
</dbReference>
<dbReference type="InterPro" id="IPR051061">
    <property type="entry name" value="Zinc_finger_trans_reg"/>
</dbReference>
<keyword evidence="5" id="KW-0805">Transcription regulation</keyword>
<feature type="domain" description="C2H2-type" evidence="9">
    <location>
        <begin position="195"/>
        <end position="224"/>
    </location>
</feature>
<dbReference type="AlphaFoldDB" id="A0A4E9F1V2"/>
<evidence type="ECO:0000256" key="5">
    <source>
        <dbReference type="ARBA" id="ARBA00023015"/>
    </source>
</evidence>
<protein>
    <submittedName>
        <fullName evidence="12">C2H2-type domain-containing protein</fullName>
    </submittedName>
</protein>
<dbReference type="Gene3D" id="3.30.160.60">
    <property type="entry name" value="Classic Zinc Finger"/>
    <property type="match status" value="3"/>
</dbReference>
<dbReference type="KEGG" id="bmy:BM_BM17364"/>
<keyword evidence="3 8" id="KW-0863">Zinc-finger</keyword>
<comment type="subcellular location">
    <subcellularLocation>
        <location evidence="1">Nucleus</location>
    </subcellularLocation>
</comment>
<evidence type="ECO:0000313" key="11">
    <source>
        <dbReference type="Proteomes" id="UP000006672"/>
    </source>
</evidence>
<dbReference type="SMART" id="SM00355">
    <property type="entry name" value="ZnF_C2H2"/>
    <property type="match status" value="9"/>
</dbReference>
<dbReference type="OrthoDB" id="6077919at2759"/>
<dbReference type="PROSITE" id="PS00028">
    <property type="entry name" value="ZINC_FINGER_C2H2_1"/>
    <property type="match status" value="3"/>
</dbReference>
<accession>A0A4E9F1V2</accession>
<reference evidence="11" key="1">
    <citation type="journal article" date="2007" name="Science">
        <title>Draft genome of the filarial nematode parasite Brugia malayi.</title>
        <authorList>
            <person name="Ghedin E."/>
            <person name="Wang S."/>
            <person name="Spiro D."/>
            <person name="Caler E."/>
            <person name="Zhao Q."/>
            <person name="Crabtree J."/>
            <person name="Allen J.E."/>
            <person name="Delcher A.L."/>
            <person name="Guiliano D.B."/>
            <person name="Miranda-Saavedra D."/>
            <person name="Angiuoli S.V."/>
            <person name="Creasy T."/>
            <person name="Amedeo P."/>
            <person name="Haas B."/>
            <person name="El-Sayed N.M."/>
            <person name="Wortman J.R."/>
            <person name="Feldblyum T."/>
            <person name="Tallon L."/>
            <person name="Schatz M."/>
            <person name="Shumway M."/>
            <person name="Koo H."/>
            <person name="Salzberg S.L."/>
            <person name="Schobel S."/>
            <person name="Pertea M."/>
            <person name="Pop M."/>
            <person name="White O."/>
            <person name="Barton G.J."/>
            <person name="Carlow C.K."/>
            <person name="Crawford M.J."/>
            <person name="Daub J."/>
            <person name="Dimmic M.W."/>
            <person name="Estes C.F."/>
            <person name="Foster J.M."/>
            <person name="Ganatra M."/>
            <person name="Gregory W.F."/>
            <person name="Johnson N.M."/>
            <person name="Jin J."/>
            <person name="Komuniecki R."/>
            <person name="Korf I."/>
            <person name="Kumar S."/>
            <person name="Laney S."/>
            <person name="Li B.W."/>
            <person name="Li W."/>
            <person name="Lindblom T.H."/>
            <person name="Lustigman S."/>
            <person name="Ma D."/>
            <person name="Maina C.V."/>
            <person name="Martin D.M."/>
            <person name="McCarter J.P."/>
            <person name="McReynolds L."/>
            <person name="Mitreva M."/>
            <person name="Nutman T.B."/>
            <person name="Parkinson J."/>
            <person name="Peregrin-Alvarez J.M."/>
            <person name="Poole C."/>
            <person name="Ren Q."/>
            <person name="Saunders L."/>
            <person name="Sluder A.E."/>
            <person name="Smith K."/>
            <person name="Stanke M."/>
            <person name="Unnasch T.R."/>
            <person name="Ware J."/>
            <person name="Wei A.D."/>
            <person name="Weil G."/>
            <person name="Williams D.J."/>
            <person name="Zhang Y."/>
            <person name="Williams S.A."/>
            <person name="Fraser-Liggett C."/>
            <person name="Slatko B."/>
            <person name="Blaxter M.L."/>
            <person name="Scott A.L."/>
        </authorList>
    </citation>
    <scope>NUCLEOTIDE SEQUENCE</scope>
    <source>
        <strain evidence="11">FR3</strain>
    </source>
</reference>
<keyword evidence="6" id="KW-0804">Transcription</keyword>
<name>A0A4E9F1V2_BRUMA</name>
<accession>A0A5S6PDB1</accession>
<evidence type="ECO:0000256" key="3">
    <source>
        <dbReference type="ARBA" id="ARBA00022771"/>
    </source>
</evidence>
<keyword evidence="2" id="KW-0479">Metal-binding</keyword>
<dbReference type="SUPFAM" id="SSF57667">
    <property type="entry name" value="beta-beta-alpha zinc fingers"/>
    <property type="match status" value="2"/>
</dbReference>
<dbReference type="GO" id="GO:0006357">
    <property type="term" value="P:regulation of transcription by RNA polymerase II"/>
    <property type="evidence" value="ECO:0007669"/>
    <property type="project" value="TreeGrafter"/>
</dbReference>
<dbReference type="EMBL" id="CAAKNF010000192">
    <property type="protein sequence ID" value="VIO90741.1"/>
    <property type="molecule type" value="Genomic_DNA"/>
</dbReference>
<feature type="domain" description="C2H2-type" evidence="9">
    <location>
        <begin position="223"/>
        <end position="253"/>
    </location>
</feature>